<dbReference type="FunFam" id="3.40.50.720:FF:000173">
    <property type="entry name" value="3-oxoacyl-[acyl-carrier protein] reductase"/>
    <property type="match status" value="1"/>
</dbReference>
<dbReference type="GO" id="GO:0004316">
    <property type="term" value="F:3-oxoacyl-[acyl-carrier-protein] reductase (NADPH) activity"/>
    <property type="evidence" value="ECO:0007669"/>
    <property type="project" value="UniProtKB-EC"/>
</dbReference>
<dbReference type="PRINTS" id="PR00080">
    <property type="entry name" value="SDRFAMILY"/>
</dbReference>
<evidence type="ECO:0000259" key="4">
    <source>
        <dbReference type="SMART" id="SM00822"/>
    </source>
</evidence>
<dbReference type="InterPro" id="IPR020904">
    <property type="entry name" value="Sc_DH/Rdtase_CS"/>
</dbReference>
<proteinExistence type="inferred from homology"/>
<dbReference type="PANTHER" id="PTHR42879:SF2">
    <property type="entry name" value="3-OXOACYL-[ACYL-CARRIER-PROTEIN] REDUCTASE FABG"/>
    <property type="match status" value="1"/>
</dbReference>
<keyword evidence="2 5" id="KW-0560">Oxidoreductase</keyword>
<dbReference type="GO" id="GO:0032787">
    <property type="term" value="P:monocarboxylic acid metabolic process"/>
    <property type="evidence" value="ECO:0007669"/>
    <property type="project" value="UniProtKB-ARBA"/>
</dbReference>
<feature type="domain" description="Ketoreductase" evidence="4">
    <location>
        <begin position="7"/>
        <end position="187"/>
    </location>
</feature>
<gene>
    <name evidence="5" type="primary">fabG</name>
    <name evidence="5" type="ORF">BROFUL_02281</name>
</gene>
<dbReference type="EC" id="1.1.1.100" evidence="5"/>
<organism evidence="5 6">
    <name type="scientific">Candidatus Brocadia fulgida</name>
    <dbReference type="NCBI Taxonomy" id="380242"/>
    <lineage>
        <taxon>Bacteria</taxon>
        <taxon>Pseudomonadati</taxon>
        <taxon>Planctomycetota</taxon>
        <taxon>Candidatus Brocadiia</taxon>
        <taxon>Candidatus Brocadiales</taxon>
        <taxon>Candidatus Brocadiaceae</taxon>
        <taxon>Candidatus Brocadia</taxon>
    </lineage>
</organism>
<dbReference type="InterPro" id="IPR050259">
    <property type="entry name" value="SDR"/>
</dbReference>
<dbReference type="SMART" id="SM00822">
    <property type="entry name" value="PKS_KR"/>
    <property type="match status" value="1"/>
</dbReference>
<dbReference type="Proteomes" id="UP000034954">
    <property type="component" value="Unassembled WGS sequence"/>
</dbReference>
<dbReference type="InterPro" id="IPR036291">
    <property type="entry name" value="NAD(P)-bd_dom_sf"/>
</dbReference>
<name>A0A0M2UT11_9BACT</name>
<evidence type="ECO:0000256" key="3">
    <source>
        <dbReference type="RuleBase" id="RU000363"/>
    </source>
</evidence>
<dbReference type="Gene3D" id="3.40.50.720">
    <property type="entry name" value="NAD(P)-binding Rossmann-like Domain"/>
    <property type="match status" value="1"/>
</dbReference>
<dbReference type="AlphaFoldDB" id="A0A0M2UT11"/>
<accession>A0A0M2UT11</accession>
<dbReference type="NCBIfam" id="NF009466">
    <property type="entry name" value="PRK12826.1-2"/>
    <property type="match status" value="1"/>
</dbReference>
<evidence type="ECO:0000313" key="5">
    <source>
        <dbReference type="EMBL" id="KKO18987.1"/>
    </source>
</evidence>
<evidence type="ECO:0000313" key="6">
    <source>
        <dbReference type="Proteomes" id="UP000034954"/>
    </source>
</evidence>
<evidence type="ECO:0000256" key="1">
    <source>
        <dbReference type="ARBA" id="ARBA00006484"/>
    </source>
</evidence>
<dbReference type="PATRIC" id="fig|380242.3.peg.2844"/>
<protein>
    <submittedName>
        <fullName evidence="5">3-oxoacyl-(Acyl-carrier protein) reductase</fullName>
        <ecNumber evidence="5">1.1.1.100</ecNumber>
    </submittedName>
</protein>
<dbReference type="SUPFAM" id="SSF51735">
    <property type="entry name" value="NAD(P)-binding Rossmann-fold domains"/>
    <property type="match status" value="1"/>
</dbReference>
<comment type="similarity">
    <text evidence="1 3">Belongs to the short-chain dehydrogenases/reductases (SDR) family.</text>
</comment>
<dbReference type="Pfam" id="PF00106">
    <property type="entry name" value="adh_short"/>
    <property type="match status" value="1"/>
</dbReference>
<dbReference type="PANTHER" id="PTHR42879">
    <property type="entry name" value="3-OXOACYL-(ACYL-CARRIER-PROTEIN) REDUCTASE"/>
    <property type="match status" value="1"/>
</dbReference>
<evidence type="ECO:0000256" key="2">
    <source>
        <dbReference type="ARBA" id="ARBA00023002"/>
    </source>
</evidence>
<sequence length="249" mass="26770">MKMSTQRVVLVTGGSKGIGKAISAAFAANGDTVIINYHTSFDEANKVKLELLPGNTSVSLERADVSDYLQVKRMVADILEKYGKIDVVVNNAGIVRDGFLMLMSERDWNDVIAINLNGVFNCSKAVSESMISQRNGIIINIASLSGITGLSGQANYSAAKGGVIAFTKALSKELAPFNIRVNAVAPGVIETEIVDSLNERVKNNFLNAIPMKRFGKPDEVASVVKFLASPDASISREKLFALREDSIDV</sequence>
<comment type="caution">
    <text evidence="5">The sequence shown here is derived from an EMBL/GenBank/DDBJ whole genome shotgun (WGS) entry which is preliminary data.</text>
</comment>
<dbReference type="InterPro" id="IPR002347">
    <property type="entry name" value="SDR_fam"/>
</dbReference>
<reference evidence="5 6" key="1">
    <citation type="journal article" date="2013" name="BMC Microbiol.">
        <title>Identification of the type II cytochrome c maturation pathway in anammox bacteria by comparative genomics.</title>
        <authorList>
            <person name="Ferousi C."/>
            <person name="Speth D.R."/>
            <person name="Reimann J."/>
            <person name="Op den Camp H.J."/>
            <person name="Allen J.W."/>
            <person name="Keltjens J.T."/>
            <person name="Jetten M.S."/>
        </authorList>
    </citation>
    <scope>NUCLEOTIDE SEQUENCE [LARGE SCALE GENOMIC DNA]</scope>
    <source>
        <strain evidence="5">RU1</strain>
    </source>
</reference>
<dbReference type="InterPro" id="IPR057326">
    <property type="entry name" value="KR_dom"/>
</dbReference>
<keyword evidence="6" id="KW-1185">Reference proteome</keyword>
<dbReference type="EMBL" id="LAQJ01000225">
    <property type="protein sequence ID" value="KKO18987.1"/>
    <property type="molecule type" value="Genomic_DNA"/>
</dbReference>
<dbReference type="PRINTS" id="PR00081">
    <property type="entry name" value="GDHRDH"/>
</dbReference>
<dbReference type="PROSITE" id="PS00061">
    <property type="entry name" value="ADH_SHORT"/>
    <property type="match status" value="1"/>
</dbReference>